<keyword evidence="3" id="KW-0378">Hydrolase</keyword>
<dbReference type="EC" id="3.4.22.49" evidence="2"/>
<feature type="region of interest" description="Disordered" evidence="5">
    <location>
        <begin position="2020"/>
        <end position="2055"/>
    </location>
</feature>
<dbReference type="InterPro" id="IPR056933">
    <property type="entry name" value="TPR_ESP1"/>
</dbReference>
<name>A0A9R1VD34_LACSA</name>
<reference evidence="7 8" key="1">
    <citation type="journal article" date="2017" name="Nat. Commun.">
        <title>Genome assembly with in vitro proximity ligation data and whole-genome triplication in lettuce.</title>
        <authorList>
            <person name="Reyes-Chin-Wo S."/>
            <person name="Wang Z."/>
            <person name="Yang X."/>
            <person name="Kozik A."/>
            <person name="Arikit S."/>
            <person name="Song C."/>
            <person name="Xia L."/>
            <person name="Froenicke L."/>
            <person name="Lavelle D.O."/>
            <person name="Truco M.J."/>
            <person name="Xia R."/>
            <person name="Zhu S."/>
            <person name="Xu C."/>
            <person name="Xu H."/>
            <person name="Xu X."/>
            <person name="Cox K."/>
            <person name="Korf I."/>
            <person name="Meyers B.C."/>
            <person name="Michelmore R.W."/>
        </authorList>
    </citation>
    <scope>NUCLEOTIDE SEQUENCE [LARGE SCALE GENOMIC DNA]</scope>
    <source>
        <strain evidence="8">cv. Salinas</strain>
        <tissue evidence="7">Seedlings</tissue>
    </source>
</reference>
<dbReference type="GO" id="GO:0004197">
    <property type="term" value="F:cysteine-type endopeptidase activity"/>
    <property type="evidence" value="ECO:0000318"/>
    <property type="project" value="GO_Central"/>
</dbReference>
<feature type="domain" description="Peptidase C50" evidence="6">
    <location>
        <begin position="1858"/>
        <end position="1952"/>
    </location>
</feature>
<sequence>MILHSLSALAHTLMEDSATITESSLLSKLQSSSDLSSIHQLFSLYLHPFSAIINKPNKQSKASKTNAETSTIIRSLAKKFLSFLSKSLSLIPKRLNETPKIDSCYASELFEAYKLCLRCLESVASELSCKPHSVQIQRVRLIHCYENWGRYEDAQNEGFSVLEFIGKLSDKGSVKLKREVIPELRNENCDKEVAMLILEVAVTLIKCVSNGRSKDKEDYPRLLSMVDEIQPWLRVVDVDAYEKLQKMLVTYLNKCTLFLVGELASFDGSLVHRFCVLTFSEFRKSSMNDQMEKFGHRICSSVFSQLDDKIMCRVEILTCVLDAMAHECKNGKDKSHVEFLELAEYCAIKCRNSNVDFCNAVATHFDKLATEFSQVNLSPVDLIMRLYAITLSMSDLTSYTNEGNNKISKSGKDILLKVEDQLQTLNTTDGLLTQMTYVPLYFTALKFLCGPLSELIISERKDILCGLEEVSFSIKLPNIQDAFHQFGLVFLTYRASEKERDVYEDNRRTVLAVAAASFTLSFATQKNVKESTKFLKHLISADWVKVNGLQYLFATLHNIGIVLYRSNRLKEATKSFKLCCKAAWNCVLHFCKTFTSSRDGFSSDLTEDTIVGFVTEACAKSAFLLDILYQCGSNKISKIFMDCLGSWSVGQSLFDQIPTPIALIKQWVKIQCKQIKDTEAEHMIPTIYSLMSSINISKEAFGILLEQELESYKEMKFLNPTLCKTMQMTITNILLEEIYSTKDNCLQKSRILIANARESRAHGVEGLNDCSKYLSEAISIMSDYKSKDDSGSACYVLAEAYCLHALCTQEADPNSKNFIQDVGNALKLWLSQEHFQSDEHAQNTLILLYHVADFLSLKGYMEDHSNIYETMIKIITWKNIPLNKWLTMLWQSRSLSHALCASPVNDAFIMTLSNHCNLSKSMEFWISCMKGSKSLEVGFQQSLSLISTLSSPDSCKRNHAIQPHITTDEVKQAASDLIDNVPLSTNSLFLAAHLYYDLGERMIAQGLMIEALCYAKEAHRLRTKLLQKSFMYSIEQQNDMVGVNDGDTIQKHKYVLKTFHMHPSVATSAWSSEKGSFDFEDCVVTPWNVLRVYLESTLQIGTLQEIVGNGSEAESLLLWGKNIATFQSLPIFIVGFSCVLGKLYGKQHHWHLAEKELESAKHMLADSCRLVSCLKCRLVLQVTINQQLGDLFRIRFKSTNKLLEGLSKAEAFYRSATDKLKVSEWKNCVSDCEESSARNTMFCDALSIGENQAEQNDESQINGKETIRPKVTRKSKKSAKPLPEKNTTSRITRSSKQRGEVTCVSGEGKCWHCLPSEVMKSKSLTNILQMKWECIRRRLLLRLLTGIGKCLGIRGEIQRAHEVFMESISVLVHRSTFHQPHFSVSIAFLAELIEKNVIGDVFAVEHASILYNICWFSLKSLCDKGTRHDGSDMSTIPITTIVSGLKSSFILCREVPVLFQKVSRLLAMLYTLSSSNNALSMLSSSSSVLSESQWASFFHQASLGTHLNHQLVSRIGKHKDQNTTTDIHGLLRVAPESILDLEGFVLKFYKGLPCTTIICISMLGDDYTTLLRELLPYNPSTHAWIILSRLNSDTIPIITLLPINSILTESSEGNEDSSSSFLSNKKSCNKSWHCPWGHTIVDNIAPLFKTILEENYISSSVYPLEDTKKNRSLWWGQRRKLDQLLGDLLRDLEDLWFGPWKVLLLGEFSDNKHIDSVHKKLMNDLKFESKVDVHESILKVIIGGAGPHVASQHEEWVSEMMMKKGCYVGGIKCEERIDTLSSSVSELILNAIREIEEEDREAVILVLDFDIQMLPWENLPILRNQEVYRMPSVASICYTFDRCCEYEEKSAFFPMIDPLDAYYLLNPGGDLPSTQAEFQHWFKDQNLEGTTGTSPTVDELSMALKKHDLFMYFGHGSGVQYIPGDEIQKLDGCAATLLMGCSSGSLSLNGSYSPKGAPLYYLFAGSPVIVANLWEVTDKDIDRFGKAVLDAWIKTRSSSSTDCAQCTQVSISDRLNNMNIVDDDDGDKRKGGKKKTSRKKSVNNNNSNSNCKHRPKIGSFMGQAREACTLPFLIGASPVCYGVPTVCMSKAILECKVKSVFMYQYVPDESKYNETSTDRSLLVKNEI</sequence>
<dbReference type="GO" id="GO:0005737">
    <property type="term" value="C:cytoplasm"/>
    <property type="evidence" value="ECO:0000318"/>
    <property type="project" value="GO_Central"/>
</dbReference>
<dbReference type="PANTHER" id="PTHR12792">
    <property type="entry name" value="EXTRA SPINDLE POLES 1-RELATED"/>
    <property type="match status" value="1"/>
</dbReference>
<gene>
    <name evidence="7" type="ORF">LSAT_V11C500266850</name>
</gene>
<dbReference type="InterPro" id="IPR005314">
    <property type="entry name" value="Peptidase_C50"/>
</dbReference>
<dbReference type="InterPro" id="IPR030397">
    <property type="entry name" value="SEPARIN_core_dom"/>
</dbReference>
<evidence type="ECO:0000313" key="8">
    <source>
        <dbReference type="Proteomes" id="UP000235145"/>
    </source>
</evidence>
<dbReference type="GO" id="GO:0006508">
    <property type="term" value="P:proteolysis"/>
    <property type="evidence" value="ECO:0007669"/>
    <property type="project" value="InterPro"/>
</dbReference>
<proteinExistence type="predicted"/>
<dbReference type="PROSITE" id="PS51700">
    <property type="entry name" value="SEPARIN"/>
    <property type="match status" value="1"/>
</dbReference>
<keyword evidence="8" id="KW-1185">Reference proteome</keyword>
<feature type="compositionally biased region" description="Basic residues" evidence="5">
    <location>
        <begin position="2030"/>
        <end position="2041"/>
    </location>
</feature>
<evidence type="ECO:0000259" key="6">
    <source>
        <dbReference type="PROSITE" id="PS51700"/>
    </source>
</evidence>
<dbReference type="GO" id="GO:0005634">
    <property type="term" value="C:nucleus"/>
    <property type="evidence" value="ECO:0000318"/>
    <property type="project" value="GO_Central"/>
</dbReference>
<dbReference type="GO" id="GO:0051307">
    <property type="term" value="P:meiotic chromosome separation"/>
    <property type="evidence" value="ECO:0000318"/>
    <property type="project" value="GO_Central"/>
</dbReference>
<dbReference type="EMBL" id="NBSK02000005">
    <property type="protein sequence ID" value="KAJ0202587.1"/>
    <property type="molecule type" value="Genomic_DNA"/>
</dbReference>
<dbReference type="Pfam" id="PF03568">
    <property type="entry name" value="Separin_C"/>
    <property type="match status" value="1"/>
</dbReference>
<dbReference type="Pfam" id="PF25113">
    <property type="entry name" value="TPR_ESP1_2nd"/>
    <property type="match status" value="1"/>
</dbReference>
<feature type="region of interest" description="Disordered" evidence="5">
    <location>
        <begin position="1254"/>
        <end position="1296"/>
    </location>
</feature>
<protein>
    <recommendedName>
        <fullName evidence="2">separase</fullName>
        <ecNumber evidence="2">3.4.22.49</ecNumber>
    </recommendedName>
</protein>
<keyword evidence="4" id="KW-0159">Chromosome partition</keyword>
<evidence type="ECO:0000256" key="1">
    <source>
        <dbReference type="ARBA" id="ARBA00000451"/>
    </source>
</evidence>
<dbReference type="Proteomes" id="UP000235145">
    <property type="component" value="Unassembled WGS sequence"/>
</dbReference>
<dbReference type="Pfam" id="PF25110">
    <property type="entry name" value="TPR_ESP1"/>
    <property type="match status" value="1"/>
</dbReference>
<evidence type="ECO:0000256" key="5">
    <source>
        <dbReference type="SAM" id="MobiDB-lite"/>
    </source>
</evidence>
<comment type="catalytic activity">
    <reaction evidence="1">
        <text>All bonds known to be hydrolyzed by this endopeptidase have arginine in P1 and an acidic residue in P4. P6 is often occupied by an acidic residue or by a hydroxy-amino-acid residue, the phosphorylation of which enhances cleavage.</text>
        <dbReference type="EC" id="3.4.22.49"/>
    </reaction>
</comment>
<organism evidence="7 8">
    <name type="scientific">Lactuca sativa</name>
    <name type="common">Garden lettuce</name>
    <dbReference type="NCBI Taxonomy" id="4236"/>
    <lineage>
        <taxon>Eukaryota</taxon>
        <taxon>Viridiplantae</taxon>
        <taxon>Streptophyta</taxon>
        <taxon>Embryophyta</taxon>
        <taxon>Tracheophyta</taxon>
        <taxon>Spermatophyta</taxon>
        <taxon>Magnoliopsida</taxon>
        <taxon>eudicotyledons</taxon>
        <taxon>Gunneridae</taxon>
        <taxon>Pentapetalae</taxon>
        <taxon>asterids</taxon>
        <taxon>campanulids</taxon>
        <taxon>Asterales</taxon>
        <taxon>Asteraceae</taxon>
        <taxon>Cichorioideae</taxon>
        <taxon>Cichorieae</taxon>
        <taxon>Lactucinae</taxon>
        <taxon>Lactuca</taxon>
    </lineage>
</organism>
<evidence type="ECO:0000256" key="4">
    <source>
        <dbReference type="ARBA" id="ARBA00022829"/>
    </source>
</evidence>
<feature type="compositionally biased region" description="Polar residues" evidence="5">
    <location>
        <begin position="1254"/>
        <end position="1263"/>
    </location>
</feature>
<dbReference type="GO" id="GO:0072686">
    <property type="term" value="C:mitotic spindle"/>
    <property type="evidence" value="ECO:0000318"/>
    <property type="project" value="GO_Central"/>
</dbReference>
<comment type="caution">
    <text evidence="7">The sequence shown here is derived from an EMBL/GenBank/DDBJ whole genome shotgun (WGS) entry which is preliminary data.</text>
</comment>
<dbReference type="InterPro" id="IPR056932">
    <property type="entry name" value="TPR_ESP1_2nd"/>
</dbReference>
<feature type="compositionally biased region" description="Polar residues" evidence="5">
    <location>
        <begin position="1285"/>
        <end position="1294"/>
    </location>
</feature>
<accession>A0A9R1VD34</accession>
<evidence type="ECO:0000313" key="7">
    <source>
        <dbReference type="EMBL" id="KAJ0202587.1"/>
    </source>
</evidence>
<feature type="compositionally biased region" description="Basic residues" evidence="5">
    <location>
        <begin position="1270"/>
        <end position="1279"/>
    </location>
</feature>
<evidence type="ECO:0000256" key="2">
    <source>
        <dbReference type="ARBA" id="ARBA00012489"/>
    </source>
</evidence>
<dbReference type="PANTHER" id="PTHR12792:SF0">
    <property type="entry name" value="SEPARIN"/>
    <property type="match status" value="1"/>
</dbReference>
<evidence type="ECO:0000256" key="3">
    <source>
        <dbReference type="ARBA" id="ARBA00022801"/>
    </source>
</evidence>